<dbReference type="SUPFAM" id="SSF63491">
    <property type="entry name" value="BAG domain"/>
    <property type="match status" value="1"/>
</dbReference>
<gene>
    <name evidence="3" type="ORF">M6B38_177875</name>
</gene>
<feature type="domain" description="BAG" evidence="2">
    <location>
        <begin position="279"/>
        <end position="326"/>
    </location>
</feature>
<dbReference type="InterPro" id="IPR003103">
    <property type="entry name" value="BAG_domain"/>
</dbReference>
<keyword evidence="4" id="KW-1185">Reference proteome</keyword>
<dbReference type="GO" id="GO:0009506">
    <property type="term" value="C:plasmodesma"/>
    <property type="evidence" value="ECO:0007669"/>
    <property type="project" value="TreeGrafter"/>
</dbReference>
<evidence type="ECO:0000259" key="2">
    <source>
        <dbReference type="Pfam" id="PF02179"/>
    </source>
</evidence>
<reference evidence="3" key="2">
    <citation type="submission" date="2023-04" db="EMBL/GenBank/DDBJ databases">
        <authorList>
            <person name="Bruccoleri R.E."/>
            <person name="Oakeley E.J."/>
            <person name="Faust A.-M."/>
            <person name="Dessus-Babus S."/>
            <person name="Altorfer M."/>
            <person name="Burckhardt D."/>
            <person name="Oertli M."/>
            <person name="Naumann U."/>
            <person name="Petersen F."/>
            <person name="Wong J."/>
        </authorList>
    </citation>
    <scope>NUCLEOTIDE SEQUENCE</scope>
    <source>
        <strain evidence="3">GSM-AAB239-AS_SAM_17_03QT</strain>
        <tissue evidence="3">Leaf</tissue>
    </source>
</reference>
<sequence length="370" mass="41977">MSGFARFDLIETSIWTPRALPFFPPPLAMDELEVEEDLGFALGLLNPNPSIVPFDLFEISSSAAIQRLRRRSEAEHHLQSLSDRVAALELGFRRAPAPKIGDFDRKYTWTAEIKGERVEQKYKWTAEAKAGEEKSYTWRAEIKGKGKEEKIYTFKASTAVPKDGNGKVIIKEEKKKKNKETEEKKKVSGSSVKLVEIEEANPGAIAIKKAFAKYHSKGKRKDLSPQEAAMIIQVNFRAHLVRRSQALRCLRDLATAKANLKEIRSLFYSFSYRRRVASDAEERQRFSEKIIVLLLTVDAIEGPDYMVRAARRSMIEELESMLEAVEPQASGKLGSMKRRQFDLPGGGPIPKDMAMRVSEVVQMLDEEDHM</sequence>
<dbReference type="GO" id="GO:0006457">
    <property type="term" value="P:protein folding"/>
    <property type="evidence" value="ECO:0007669"/>
    <property type="project" value="TreeGrafter"/>
</dbReference>
<dbReference type="EMBL" id="JANAVB010035219">
    <property type="protein sequence ID" value="KAJ6805789.1"/>
    <property type="molecule type" value="Genomic_DNA"/>
</dbReference>
<keyword evidence="1" id="KW-0143">Chaperone</keyword>
<name>A0AAX6EPN9_IRIPA</name>
<dbReference type="PANTHER" id="PTHR33322:SF3">
    <property type="entry name" value="BAG FAMILY MOLECULAR CHAPERONE REGULATOR 7"/>
    <property type="match status" value="1"/>
</dbReference>
<dbReference type="PANTHER" id="PTHR33322">
    <property type="entry name" value="BAG DOMAIN CONTAINING PROTEIN, EXPRESSED"/>
    <property type="match status" value="1"/>
</dbReference>
<dbReference type="AlphaFoldDB" id="A0AAX6EPN9"/>
<dbReference type="InterPro" id="IPR040400">
    <property type="entry name" value="BAG5/6/7/8"/>
</dbReference>
<dbReference type="Pfam" id="PF02179">
    <property type="entry name" value="BAG"/>
    <property type="match status" value="1"/>
</dbReference>
<evidence type="ECO:0000256" key="1">
    <source>
        <dbReference type="ARBA" id="ARBA00023186"/>
    </source>
</evidence>
<proteinExistence type="predicted"/>
<protein>
    <submittedName>
        <fullName evidence="3">BAG family molecular chaperone regulator 7</fullName>
    </submittedName>
</protein>
<dbReference type="GO" id="GO:0051087">
    <property type="term" value="F:protein-folding chaperone binding"/>
    <property type="evidence" value="ECO:0007669"/>
    <property type="project" value="InterPro"/>
</dbReference>
<reference evidence="3" key="1">
    <citation type="journal article" date="2023" name="GigaByte">
        <title>Genome assembly of the bearded iris, Iris pallida Lam.</title>
        <authorList>
            <person name="Bruccoleri R.E."/>
            <person name="Oakeley E.J."/>
            <person name="Faust A.M.E."/>
            <person name="Altorfer M."/>
            <person name="Dessus-Babus S."/>
            <person name="Burckhardt D."/>
            <person name="Oertli M."/>
            <person name="Naumann U."/>
            <person name="Petersen F."/>
            <person name="Wong J."/>
        </authorList>
    </citation>
    <scope>NUCLEOTIDE SEQUENCE</scope>
    <source>
        <strain evidence="3">GSM-AAB239-AS_SAM_17_03QT</strain>
    </source>
</reference>
<evidence type="ECO:0000313" key="4">
    <source>
        <dbReference type="Proteomes" id="UP001140949"/>
    </source>
</evidence>
<comment type="caution">
    <text evidence="3">The sequence shown here is derived from an EMBL/GenBank/DDBJ whole genome shotgun (WGS) entry which is preliminary data.</text>
</comment>
<accession>A0AAX6EPN9</accession>
<evidence type="ECO:0000313" key="3">
    <source>
        <dbReference type="EMBL" id="KAJ6805789.1"/>
    </source>
</evidence>
<dbReference type="Proteomes" id="UP001140949">
    <property type="component" value="Unassembled WGS sequence"/>
</dbReference>
<organism evidence="3 4">
    <name type="scientific">Iris pallida</name>
    <name type="common">Sweet iris</name>
    <dbReference type="NCBI Taxonomy" id="29817"/>
    <lineage>
        <taxon>Eukaryota</taxon>
        <taxon>Viridiplantae</taxon>
        <taxon>Streptophyta</taxon>
        <taxon>Embryophyta</taxon>
        <taxon>Tracheophyta</taxon>
        <taxon>Spermatophyta</taxon>
        <taxon>Magnoliopsida</taxon>
        <taxon>Liliopsida</taxon>
        <taxon>Asparagales</taxon>
        <taxon>Iridaceae</taxon>
        <taxon>Iridoideae</taxon>
        <taxon>Irideae</taxon>
        <taxon>Iris</taxon>
    </lineage>
</organism>